<reference evidence="1" key="1">
    <citation type="submission" date="2023-04" db="EMBL/GenBank/DDBJ databases">
        <title>A chromosome-level genome assembly of the parasitoid wasp Eretmocerus hayati.</title>
        <authorList>
            <person name="Zhong Y."/>
            <person name="Liu S."/>
            <person name="Liu Y."/>
        </authorList>
    </citation>
    <scope>NUCLEOTIDE SEQUENCE</scope>
    <source>
        <strain evidence="1">ZJU_SS_LIU_2023</strain>
    </source>
</reference>
<proteinExistence type="predicted"/>
<comment type="caution">
    <text evidence="1">The sequence shown here is derived from an EMBL/GenBank/DDBJ whole genome shotgun (WGS) entry which is preliminary data.</text>
</comment>
<organism evidence="1 2">
    <name type="scientific">Eretmocerus hayati</name>
    <dbReference type="NCBI Taxonomy" id="131215"/>
    <lineage>
        <taxon>Eukaryota</taxon>
        <taxon>Metazoa</taxon>
        <taxon>Ecdysozoa</taxon>
        <taxon>Arthropoda</taxon>
        <taxon>Hexapoda</taxon>
        <taxon>Insecta</taxon>
        <taxon>Pterygota</taxon>
        <taxon>Neoptera</taxon>
        <taxon>Endopterygota</taxon>
        <taxon>Hymenoptera</taxon>
        <taxon>Apocrita</taxon>
        <taxon>Proctotrupomorpha</taxon>
        <taxon>Chalcidoidea</taxon>
        <taxon>Aphelinidae</taxon>
        <taxon>Aphelininae</taxon>
        <taxon>Eretmocerus</taxon>
    </lineage>
</organism>
<dbReference type="Proteomes" id="UP001239111">
    <property type="component" value="Chromosome 1"/>
</dbReference>
<sequence length="237" mass="27436">MNEPITLTSIRAILGRAKEDAFNAARDGTGKSFRRKEDIGKYIAVSEPSEEVKVVLKRALFWMFQEGQKKISSDRLLRVRDNDLINKSKLPRSSLPADSDIYVAEQVNRCEWCLFRRLETYHPSTPPCLVGRVRMFAYMHETKKSKTRYSNKVVNVKNNSKQIGASCDWYAVSDDGILERVYCTYGFLEIEQYECTIKRPTKCATKEQHNREIDCFLKSLGGIPVHQTKKRRTKKKN</sequence>
<keyword evidence="2" id="KW-1185">Reference proteome</keyword>
<accession>A0ACC2PR48</accession>
<evidence type="ECO:0000313" key="1">
    <source>
        <dbReference type="EMBL" id="KAJ8685784.1"/>
    </source>
</evidence>
<evidence type="ECO:0000313" key="2">
    <source>
        <dbReference type="Proteomes" id="UP001239111"/>
    </source>
</evidence>
<protein>
    <submittedName>
        <fullName evidence="1">Uncharacterized protein</fullName>
    </submittedName>
</protein>
<name>A0ACC2PR48_9HYME</name>
<dbReference type="EMBL" id="CM056741">
    <property type="protein sequence ID" value="KAJ8685784.1"/>
    <property type="molecule type" value="Genomic_DNA"/>
</dbReference>
<gene>
    <name evidence="1" type="ORF">QAD02_021577</name>
</gene>